<dbReference type="Proteomes" id="UP000199615">
    <property type="component" value="Unassembled WGS sequence"/>
</dbReference>
<protein>
    <submittedName>
        <fullName evidence="3">Microcystin-dependent protein</fullName>
    </submittedName>
</protein>
<evidence type="ECO:0000256" key="1">
    <source>
        <dbReference type="SAM" id="MobiDB-lite"/>
    </source>
</evidence>
<dbReference type="InterPro" id="IPR037053">
    <property type="entry name" value="Phage_tail_collar_dom_sf"/>
</dbReference>
<sequence length="287" mass="29662">MPVETFSYLDSLETANPGVNDGIVNGDDHIRGIKFTLKNTFPGASTALTRAMGGTVGWLAADGSAKGPSYSFNSEGTLGFYRIKAGLIGVAGGSLRGTVPPGAIMDFALPAAPDGWLACDGQLVSTADHPDLFAAIGYLWGGSGWQFRVPPLINRYRRHRDSASVSGEVGNLQSSQLGSHAHTAHAEAQGGHAHSFSGTTGGMNANNPHSHGMSALSGTGNSMLAGFGYDNQLGTRTETNAADINHGHAFSGTTEAQGNHSHNITVLETGGNETRPESATVLTCIKA</sequence>
<feature type="domain" description="Phage tail collar" evidence="2">
    <location>
        <begin position="102"/>
        <end position="154"/>
    </location>
</feature>
<accession>A0A1H8NBX2</accession>
<dbReference type="OrthoDB" id="8266301at2"/>
<feature type="region of interest" description="Disordered" evidence="1">
    <location>
        <begin position="175"/>
        <end position="217"/>
    </location>
</feature>
<evidence type="ECO:0000313" key="4">
    <source>
        <dbReference type="Proteomes" id="UP000199615"/>
    </source>
</evidence>
<organism evidence="3 4">
    <name type="scientific">Rhodopseudomonas pseudopalustris</name>
    <dbReference type="NCBI Taxonomy" id="1513892"/>
    <lineage>
        <taxon>Bacteria</taxon>
        <taxon>Pseudomonadati</taxon>
        <taxon>Pseudomonadota</taxon>
        <taxon>Alphaproteobacteria</taxon>
        <taxon>Hyphomicrobiales</taxon>
        <taxon>Nitrobacteraceae</taxon>
        <taxon>Rhodopseudomonas</taxon>
    </lineage>
</organism>
<reference evidence="4" key="1">
    <citation type="submission" date="2016-10" db="EMBL/GenBank/DDBJ databases">
        <authorList>
            <person name="Varghese N."/>
            <person name="Submissions S."/>
        </authorList>
    </citation>
    <scope>NUCLEOTIDE SEQUENCE [LARGE SCALE GENOMIC DNA]</scope>
    <source>
        <strain evidence="4">DSM 123</strain>
    </source>
</reference>
<name>A0A1H8NBX2_9BRAD</name>
<dbReference type="Gene3D" id="3.90.1340.10">
    <property type="entry name" value="Phage tail collar domain"/>
    <property type="match status" value="1"/>
</dbReference>
<dbReference type="RefSeq" id="WP_092681792.1">
    <property type="nucleotide sequence ID" value="NZ_FODT01000002.1"/>
</dbReference>
<keyword evidence="4" id="KW-1185">Reference proteome</keyword>
<dbReference type="AlphaFoldDB" id="A0A1H8NBX2"/>
<proteinExistence type="predicted"/>
<dbReference type="SUPFAM" id="SSF88874">
    <property type="entry name" value="Receptor-binding domain of short tail fibre protein gp12"/>
    <property type="match status" value="1"/>
</dbReference>
<gene>
    <name evidence="3" type="ORF">SAMN05444123_10227</name>
</gene>
<evidence type="ECO:0000313" key="3">
    <source>
        <dbReference type="EMBL" id="SEO27104.1"/>
    </source>
</evidence>
<dbReference type="EMBL" id="FODT01000002">
    <property type="protein sequence ID" value="SEO27104.1"/>
    <property type="molecule type" value="Genomic_DNA"/>
</dbReference>
<dbReference type="InterPro" id="IPR011083">
    <property type="entry name" value="Phage_tail_collar_dom"/>
</dbReference>
<evidence type="ECO:0000259" key="2">
    <source>
        <dbReference type="Pfam" id="PF07484"/>
    </source>
</evidence>
<dbReference type="Pfam" id="PF07484">
    <property type="entry name" value="Collar"/>
    <property type="match status" value="1"/>
</dbReference>
<feature type="compositionally biased region" description="Polar residues" evidence="1">
    <location>
        <begin position="196"/>
        <end position="209"/>
    </location>
</feature>